<dbReference type="Pfam" id="PF13460">
    <property type="entry name" value="NAD_binding_10"/>
    <property type="match status" value="1"/>
</dbReference>
<evidence type="ECO:0000313" key="3">
    <source>
        <dbReference type="EMBL" id="ORY88040.1"/>
    </source>
</evidence>
<comment type="caution">
    <text evidence="3">The sequence shown here is derived from an EMBL/GenBank/DDBJ whole genome shotgun (WGS) entry which is preliminary data.</text>
</comment>
<dbReference type="InterPro" id="IPR036291">
    <property type="entry name" value="NAD(P)-bd_dom_sf"/>
</dbReference>
<gene>
    <name evidence="3" type="ORF">BCR35DRAFT_301938</name>
</gene>
<name>A0A1Y2FVK4_9BASI</name>
<keyword evidence="4" id="KW-1185">Reference proteome</keyword>
<proteinExistence type="inferred from homology"/>
<dbReference type="Gene3D" id="3.40.50.720">
    <property type="entry name" value="NAD(P)-binding Rossmann-like Domain"/>
    <property type="match status" value="1"/>
</dbReference>
<dbReference type="Proteomes" id="UP000193467">
    <property type="component" value="Unassembled WGS sequence"/>
</dbReference>
<dbReference type="OrthoDB" id="10254221at2759"/>
<dbReference type="PANTHER" id="PTHR43355">
    <property type="entry name" value="FLAVIN REDUCTASE (NADPH)"/>
    <property type="match status" value="1"/>
</dbReference>
<reference evidence="3 4" key="1">
    <citation type="submission" date="2016-07" db="EMBL/GenBank/DDBJ databases">
        <title>Pervasive Adenine N6-methylation of Active Genes in Fungi.</title>
        <authorList>
            <consortium name="DOE Joint Genome Institute"/>
            <person name="Mondo S.J."/>
            <person name="Dannebaum R.O."/>
            <person name="Kuo R.C."/>
            <person name="Labutti K."/>
            <person name="Haridas S."/>
            <person name="Kuo A."/>
            <person name="Salamov A."/>
            <person name="Ahrendt S.R."/>
            <person name="Lipzen A."/>
            <person name="Sullivan W."/>
            <person name="Andreopoulos W.B."/>
            <person name="Clum A."/>
            <person name="Lindquist E."/>
            <person name="Daum C."/>
            <person name="Ramamoorthy G.K."/>
            <person name="Gryganskyi A."/>
            <person name="Culley D."/>
            <person name="Magnuson J.K."/>
            <person name="James T.Y."/>
            <person name="O'Malley M.A."/>
            <person name="Stajich J.E."/>
            <person name="Spatafora J.W."/>
            <person name="Visel A."/>
            <person name="Grigoriev I.V."/>
        </authorList>
    </citation>
    <scope>NUCLEOTIDE SEQUENCE [LARGE SCALE GENOMIC DNA]</scope>
    <source>
        <strain evidence="3 4">62-1032</strain>
    </source>
</reference>
<dbReference type="AlphaFoldDB" id="A0A1Y2FVK4"/>
<dbReference type="PANTHER" id="PTHR43355:SF2">
    <property type="entry name" value="FLAVIN REDUCTASE (NADPH)"/>
    <property type="match status" value="1"/>
</dbReference>
<dbReference type="InParanoid" id="A0A1Y2FVK4"/>
<dbReference type="GO" id="GO:0004074">
    <property type="term" value="F:biliverdin reductase [NAD(P)H] activity"/>
    <property type="evidence" value="ECO:0007669"/>
    <property type="project" value="TreeGrafter"/>
</dbReference>
<organism evidence="3 4">
    <name type="scientific">Leucosporidium creatinivorum</name>
    <dbReference type="NCBI Taxonomy" id="106004"/>
    <lineage>
        <taxon>Eukaryota</taxon>
        <taxon>Fungi</taxon>
        <taxon>Dikarya</taxon>
        <taxon>Basidiomycota</taxon>
        <taxon>Pucciniomycotina</taxon>
        <taxon>Microbotryomycetes</taxon>
        <taxon>Leucosporidiales</taxon>
        <taxon>Leucosporidium</taxon>
    </lineage>
</organism>
<dbReference type="GO" id="GO:0042602">
    <property type="term" value="F:riboflavin reductase (NADPH) activity"/>
    <property type="evidence" value="ECO:0007669"/>
    <property type="project" value="TreeGrafter"/>
</dbReference>
<dbReference type="InterPro" id="IPR016040">
    <property type="entry name" value="NAD(P)-bd_dom"/>
</dbReference>
<protein>
    <recommendedName>
        <fullName evidence="2">NAD(P)-binding domain-containing protein</fullName>
    </recommendedName>
</protein>
<dbReference type="InterPro" id="IPR051606">
    <property type="entry name" value="Polyketide_Oxido-like"/>
</dbReference>
<dbReference type="SUPFAM" id="SSF51735">
    <property type="entry name" value="NAD(P)-binding Rossmann-fold domains"/>
    <property type="match status" value="1"/>
</dbReference>
<evidence type="ECO:0000259" key="2">
    <source>
        <dbReference type="Pfam" id="PF13460"/>
    </source>
</evidence>
<comment type="similarity">
    <text evidence="1">Belongs to the avfA family.</text>
</comment>
<dbReference type="STRING" id="106004.A0A1Y2FVK4"/>
<feature type="domain" description="NAD(P)-binding" evidence="2">
    <location>
        <begin position="11"/>
        <end position="214"/>
    </location>
</feature>
<accession>A0A1Y2FVK4</accession>
<sequence>MLANEHILVFGATGGTGLLFVQEALSLSSPPQLTLYVRSPGKLPVGIEENKRVRIVVGELNDRAKVEEAMEGVDTVTSFLGAYPDLNAFIVMFTRSKATPIADSFKTVTDVIKAKGVKRVLVLSTPNTFIPGDQRNWSWAIYLAIIRALIPSANAEMSNMARLVVDPSFDYTVLRVPHLNDLDTDQKVCAGLLGPDWKGTRELSRGSLAKWVLGEVEKGEWVKGAPALGNYE</sequence>
<evidence type="ECO:0000313" key="4">
    <source>
        <dbReference type="Proteomes" id="UP000193467"/>
    </source>
</evidence>
<dbReference type="EMBL" id="MCGR01000012">
    <property type="protein sequence ID" value="ORY88040.1"/>
    <property type="molecule type" value="Genomic_DNA"/>
</dbReference>
<evidence type="ECO:0000256" key="1">
    <source>
        <dbReference type="ARBA" id="ARBA00038376"/>
    </source>
</evidence>